<dbReference type="EMBL" id="CAJOBC010004177">
    <property type="protein sequence ID" value="CAF3817706.1"/>
    <property type="molecule type" value="Genomic_DNA"/>
</dbReference>
<reference evidence="1" key="1">
    <citation type="submission" date="2021-02" db="EMBL/GenBank/DDBJ databases">
        <authorList>
            <person name="Nowell W R."/>
        </authorList>
    </citation>
    <scope>NUCLEOTIDE SEQUENCE</scope>
</reference>
<proteinExistence type="predicted"/>
<dbReference type="Proteomes" id="UP000681722">
    <property type="component" value="Unassembled WGS sequence"/>
</dbReference>
<evidence type="ECO:0000313" key="2">
    <source>
        <dbReference type="EMBL" id="CAF3817706.1"/>
    </source>
</evidence>
<accession>A0A814K5K2</accession>
<dbReference type="Proteomes" id="UP000663829">
    <property type="component" value="Unassembled WGS sequence"/>
</dbReference>
<keyword evidence="3" id="KW-1185">Reference proteome</keyword>
<dbReference type="PANTHER" id="PTHR33050:SF8">
    <property type="entry name" value="REVERSE TRANSCRIPTASE DOMAIN-CONTAINING PROTEIN"/>
    <property type="match status" value="1"/>
</dbReference>
<gene>
    <name evidence="1" type="ORF">GPM918_LOCUS16130</name>
    <name evidence="2" type="ORF">SRO942_LOCUS16130</name>
</gene>
<comment type="caution">
    <text evidence="1">The sequence shown here is derived from an EMBL/GenBank/DDBJ whole genome shotgun (WGS) entry which is preliminary data.</text>
</comment>
<dbReference type="PANTHER" id="PTHR33050">
    <property type="entry name" value="REVERSE TRANSCRIPTASE DOMAIN-CONTAINING PROTEIN"/>
    <property type="match status" value="1"/>
</dbReference>
<evidence type="ECO:0000313" key="3">
    <source>
        <dbReference type="Proteomes" id="UP000663829"/>
    </source>
</evidence>
<evidence type="ECO:0000313" key="1">
    <source>
        <dbReference type="EMBL" id="CAF1047966.1"/>
    </source>
</evidence>
<name>A0A814K5K2_9BILA</name>
<protein>
    <submittedName>
        <fullName evidence="1">Uncharacterized protein</fullName>
    </submittedName>
</protein>
<dbReference type="AlphaFoldDB" id="A0A814K5K2"/>
<sequence length="199" mass="22478">MSRSGRASGLQKSPELKESNRANLTWDISFNFNEERGCNRGTVCQRVITPGRSLMPYLFQLSTEVKLLHHHVRLDRDALSDLNMWVNFLEIRNGNALFLESTFTSDIALSLYTNASGGVGFGGILGREWFVGKWEGDFIPVRQHIRESSLLEIVPVVIAAKIWSALWTRHKILMHPDNEALVSIINKGRSKSPAVMHFS</sequence>
<dbReference type="EMBL" id="CAJNOQ010004177">
    <property type="protein sequence ID" value="CAF1047966.1"/>
    <property type="molecule type" value="Genomic_DNA"/>
</dbReference>
<organism evidence="1 3">
    <name type="scientific">Didymodactylos carnosus</name>
    <dbReference type="NCBI Taxonomy" id="1234261"/>
    <lineage>
        <taxon>Eukaryota</taxon>
        <taxon>Metazoa</taxon>
        <taxon>Spiralia</taxon>
        <taxon>Gnathifera</taxon>
        <taxon>Rotifera</taxon>
        <taxon>Eurotatoria</taxon>
        <taxon>Bdelloidea</taxon>
        <taxon>Philodinida</taxon>
        <taxon>Philodinidae</taxon>
        <taxon>Didymodactylos</taxon>
    </lineage>
</organism>
<dbReference type="InterPro" id="IPR052055">
    <property type="entry name" value="Hepadnavirus_pol/RT"/>
</dbReference>
<dbReference type="OrthoDB" id="10058284at2759"/>